<protein>
    <recommendedName>
        <fullName evidence="1">Glycosyltransferase 2-like domain-containing protein</fullName>
    </recommendedName>
</protein>
<dbReference type="InterPro" id="IPR001173">
    <property type="entry name" value="Glyco_trans_2-like"/>
</dbReference>
<dbReference type="Proteomes" id="UP000176791">
    <property type="component" value="Unassembled WGS sequence"/>
</dbReference>
<dbReference type="PANTHER" id="PTHR43179">
    <property type="entry name" value="RHAMNOSYLTRANSFERASE WBBL"/>
    <property type="match status" value="1"/>
</dbReference>
<dbReference type="CDD" id="cd04186">
    <property type="entry name" value="GT_2_like_c"/>
    <property type="match status" value="1"/>
</dbReference>
<dbReference type="PANTHER" id="PTHR43179:SF7">
    <property type="entry name" value="RHAMNOSYLTRANSFERASE WBBL"/>
    <property type="match status" value="1"/>
</dbReference>
<proteinExistence type="predicted"/>
<organism evidence="2 3">
    <name type="scientific">Candidatus Beckwithbacteria bacterium RIFCSPHIGHO2_12_FULL_47_17</name>
    <dbReference type="NCBI Taxonomy" id="1797460"/>
    <lineage>
        <taxon>Bacteria</taxon>
        <taxon>Candidatus Beckwithiibacteriota</taxon>
    </lineage>
</organism>
<dbReference type="Pfam" id="PF00535">
    <property type="entry name" value="Glycos_transf_2"/>
    <property type="match status" value="1"/>
</dbReference>
<accession>A0A1F5DMC6</accession>
<dbReference type="EMBL" id="MEZN01000020">
    <property type="protein sequence ID" value="OGD56214.1"/>
    <property type="molecule type" value="Genomic_DNA"/>
</dbReference>
<dbReference type="AlphaFoldDB" id="A0A1F5DMC6"/>
<sequence length="287" mass="32614">MDLSIIIINYKTKSVTADCLNSLKRSNDKLTKEVIVVDNGSGDGSIEYLKTKFPWAKVYDAGSNLGFAGGNNFGFKKSTGKYIWLLNSDTLLQKETISVLMKKAMKNNSAIASCRLLNQDGSIQPQGGYLPDLWRLAGWMLFIDDLPIISWFFPAYHVNRKRYFRKNQHPGWLAGTALLIRRDVYQKLKGLDDNIFMYGEDVEFCLRAKSLGWAPDYFAEAHLTHLGQASGSSRGAILGEYKGLKYIYQKHFPVWQGWVLKLTLMTGAILRRIIFRNEIYAEAFKLA</sequence>
<evidence type="ECO:0000259" key="1">
    <source>
        <dbReference type="Pfam" id="PF00535"/>
    </source>
</evidence>
<evidence type="ECO:0000313" key="3">
    <source>
        <dbReference type="Proteomes" id="UP000176791"/>
    </source>
</evidence>
<dbReference type="STRING" id="1797460.A3E73_01545"/>
<comment type="caution">
    <text evidence="2">The sequence shown here is derived from an EMBL/GenBank/DDBJ whole genome shotgun (WGS) entry which is preliminary data.</text>
</comment>
<feature type="domain" description="Glycosyltransferase 2-like" evidence="1">
    <location>
        <begin position="4"/>
        <end position="185"/>
    </location>
</feature>
<dbReference type="InterPro" id="IPR029044">
    <property type="entry name" value="Nucleotide-diphossugar_trans"/>
</dbReference>
<name>A0A1F5DMC6_9BACT</name>
<reference evidence="2 3" key="1">
    <citation type="journal article" date="2016" name="Nat. Commun.">
        <title>Thousands of microbial genomes shed light on interconnected biogeochemical processes in an aquifer system.</title>
        <authorList>
            <person name="Anantharaman K."/>
            <person name="Brown C.T."/>
            <person name="Hug L.A."/>
            <person name="Sharon I."/>
            <person name="Castelle C.J."/>
            <person name="Probst A.J."/>
            <person name="Thomas B.C."/>
            <person name="Singh A."/>
            <person name="Wilkins M.J."/>
            <person name="Karaoz U."/>
            <person name="Brodie E.L."/>
            <person name="Williams K.H."/>
            <person name="Hubbard S.S."/>
            <person name="Banfield J.F."/>
        </authorList>
    </citation>
    <scope>NUCLEOTIDE SEQUENCE [LARGE SCALE GENOMIC DNA]</scope>
</reference>
<dbReference type="SUPFAM" id="SSF53448">
    <property type="entry name" value="Nucleotide-diphospho-sugar transferases"/>
    <property type="match status" value="1"/>
</dbReference>
<evidence type="ECO:0000313" key="2">
    <source>
        <dbReference type="EMBL" id="OGD56214.1"/>
    </source>
</evidence>
<dbReference type="Gene3D" id="3.90.550.10">
    <property type="entry name" value="Spore Coat Polysaccharide Biosynthesis Protein SpsA, Chain A"/>
    <property type="match status" value="1"/>
</dbReference>
<gene>
    <name evidence="2" type="ORF">A3E73_01545</name>
</gene>